<organism evidence="2">
    <name type="scientific">Planktothricoides raciborskii GIHE-MW2</name>
    <dbReference type="NCBI Taxonomy" id="2792601"/>
    <lineage>
        <taxon>Bacteria</taxon>
        <taxon>Bacillati</taxon>
        <taxon>Cyanobacteriota</taxon>
        <taxon>Cyanophyceae</taxon>
        <taxon>Oscillatoriophycideae</taxon>
        <taxon>Oscillatoriales</taxon>
        <taxon>Oscillatoriaceae</taxon>
        <taxon>Planktothricoides</taxon>
    </lineage>
</organism>
<sequence length="289" mass="33274">MPRKKEALTLSVPPGTKEKLESIASKLKILWGKKPSASGLIVAIAEQTVQVGQPFALSTVQVQSLNQAIKALIDAGHLGDAQILTTLAIEQGNLSPQEHQTLMQQVSQPNQAWRVTVDEYRQNQQPFHLLYRNAQGENLSYTVRYAEINFYEKRFYLQIWCDETEDIKDSKNISYAELKHNRCLRFDRIQSILPATGHWRSEGLDHIKVYLHFYRGMVKAYEPRVGQDISDETTGNVRQVVRRVNHPFWLVREVLRYGQDCIVISPDNVREEVKQEILATCHNYDINLM</sequence>
<proteinExistence type="predicted"/>
<name>A0AAU8J826_9CYAN</name>
<gene>
    <name evidence="2" type="ORF">ABWT76_003063</name>
</gene>
<protein>
    <submittedName>
        <fullName evidence="2">WYL domain-containing protein</fullName>
    </submittedName>
</protein>
<dbReference type="AlphaFoldDB" id="A0AAU8J826"/>
<feature type="domain" description="WCX" evidence="1">
    <location>
        <begin position="207"/>
        <end position="277"/>
    </location>
</feature>
<dbReference type="EMBL" id="CP159837">
    <property type="protein sequence ID" value="XCM34463.1"/>
    <property type="molecule type" value="Genomic_DNA"/>
</dbReference>
<evidence type="ECO:0000259" key="1">
    <source>
        <dbReference type="Pfam" id="PF25583"/>
    </source>
</evidence>
<reference evidence="2" key="1">
    <citation type="submission" date="2024-07" db="EMBL/GenBank/DDBJ databases">
        <authorList>
            <person name="Kim Y.J."/>
            <person name="Jeong J.Y."/>
        </authorList>
    </citation>
    <scope>NUCLEOTIDE SEQUENCE</scope>
    <source>
        <strain evidence="2">GIHE-MW2</strain>
    </source>
</reference>
<evidence type="ECO:0000313" key="2">
    <source>
        <dbReference type="EMBL" id="XCM34463.1"/>
    </source>
</evidence>
<dbReference type="InterPro" id="IPR057727">
    <property type="entry name" value="WCX_dom"/>
</dbReference>
<dbReference type="Pfam" id="PF25583">
    <property type="entry name" value="WCX"/>
    <property type="match status" value="1"/>
</dbReference>
<dbReference type="RefSeq" id="WP_190877558.1">
    <property type="nucleotide sequence ID" value="NZ_CP159837.1"/>
</dbReference>
<accession>A0AAU8J826</accession>